<evidence type="ECO:0000313" key="4">
    <source>
        <dbReference type="EMBL" id="NGP77946.1"/>
    </source>
</evidence>
<dbReference type="Pfam" id="PF00072">
    <property type="entry name" value="Response_reg"/>
    <property type="match status" value="1"/>
</dbReference>
<proteinExistence type="predicted"/>
<feature type="domain" description="Response regulatory" evidence="2">
    <location>
        <begin position="2"/>
        <end position="113"/>
    </location>
</feature>
<evidence type="ECO:0000256" key="1">
    <source>
        <dbReference type="PROSITE-ProRule" id="PRU00169"/>
    </source>
</evidence>
<evidence type="ECO:0000259" key="2">
    <source>
        <dbReference type="PROSITE" id="PS50110"/>
    </source>
</evidence>
<keyword evidence="1" id="KW-0597">Phosphoprotein</keyword>
<accession>A0A6M1T1H1</accession>
<gene>
    <name evidence="4" type="ORF">G3570_14955</name>
</gene>
<dbReference type="PROSITE" id="PS50930">
    <property type="entry name" value="HTH_LYTTR"/>
    <property type="match status" value="1"/>
</dbReference>
<evidence type="ECO:0000313" key="5">
    <source>
        <dbReference type="Proteomes" id="UP000473278"/>
    </source>
</evidence>
<dbReference type="Gene3D" id="2.40.50.1020">
    <property type="entry name" value="LytTr DNA-binding domain"/>
    <property type="match status" value="1"/>
</dbReference>
<dbReference type="GO" id="GO:0000156">
    <property type="term" value="F:phosphorelay response regulator activity"/>
    <property type="evidence" value="ECO:0007669"/>
    <property type="project" value="TreeGrafter"/>
</dbReference>
<dbReference type="InterPro" id="IPR011006">
    <property type="entry name" value="CheY-like_superfamily"/>
</dbReference>
<dbReference type="PANTHER" id="PTHR45526">
    <property type="entry name" value="TRANSCRIPTIONAL REGULATORY PROTEIN DPIA"/>
    <property type="match status" value="1"/>
</dbReference>
<keyword evidence="5" id="KW-1185">Reference proteome</keyword>
<protein>
    <submittedName>
        <fullName evidence="4">Response regulator transcription factor</fullName>
    </submittedName>
</protein>
<dbReference type="Pfam" id="PF04397">
    <property type="entry name" value="LytTR"/>
    <property type="match status" value="1"/>
</dbReference>
<feature type="modified residue" description="4-aspartylphosphate" evidence="1">
    <location>
        <position position="53"/>
    </location>
</feature>
<dbReference type="InterPro" id="IPR001789">
    <property type="entry name" value="Sig_transdc_resp-reg_receiver"/>
</dbReference>
<dbReference type="EMBL" id="JAALLT010000004">
    <property type="protein sequence ID" value="NGP77946.1"/>
    <property type="molecule type" value="Genomic_DNA"/>
</dbReference>
<evidence type="ECO:0000259" key="3">
    <source>
        <dbReference type="PROSITE" id="PS50930"/>
    </source>
</evidence>
<dbReference type="PANTHER" id="PTHR45526:SF1">
    <property type="entry name" value="TRANSCRIPTIONAL REGULATORY PROTEIN DCUR-RELATED"/>
    <property type="match status" value="1"/>
</dbReference>
<name>A0A6M1T1H1_9BACT</name>
<sequence>MKCLIIEDELPAQRVLKNYISDVPYLELCGTFKSAMDALATVQSQDIDLLFLDINLPKISGLNFLRSLKNPPKVIITTAYPDYAHEGFELDVVDYLLKPFSFERFIQALSKLKAETGNRESESAGPGWDYQHRYAFVKVDKTLHRVDFNNIKYIESDKDYVNIVRDGENLMLLQTLKHWQNMLPDQSFARVHKSYIVNIARIDKIVGNQIKIEDAVIPIGRYYKQDFMDKIEPIS</sequence>
<comment type="caution">
    <text evidence="4">The sequence shown here is derived from an EMBL/GenBank/DDBJ whole genome shotgun (WGS) entry which is preliminary data.</text>
</comment>
<dbReference type="Gene3D" id="3.40.50.2300">
    <property type="match status" value="1"/>
</dbReference>
<dbReference type="Proteomes" id="UP000473278">
    <property type="component" value="Unassembled WGS sequence"/>
</dbReference>
<dbReference type="InterPro" id="IPR051271">
    <property type="entry name" value="2C-system_Tx_regulators"/>
</dbReference>
<dbReference type="SMART" id="SM00448">
    <property type="entry name" value="REC"/>
    <property type="match status" value="1"/>
</dbReference>
<dbReference type="AlphaFoldDB" id="A0A6M1T1H1"/>
<dbReference type="GO" id="GO:0003677">
    <property type="term" value="F:DNA binding"/>
    <property type="evidence" value="ECO:0007669"/>
    <property type="project" value="InterPro"/>
</dbReference>
<feature type="domain" description="HTH LytTR-type" evidence="3">
    <location>
        <begin position="137"/>
        <end position="205"/>
    </location>
</feature>
<reference evidence="4 5" key="1">
    <citation type="submission" date="2020-02" db="EMBL/GenBank/DDBJ databases">
        <title>Balneolaceae bacterium YR4-1, complete genome.</title>
        <authorList>
            <person name="Li Y."/>
            <person name="Wu S."/>
        </authorList>
    </citation>
    <scope>NUCLEOTIDE SEQUENCE [LARGE SCALE GENOMIC DNA]</scope>
    <source>
        <strain evidence="4 5">YR4-1</strain>
    </source>
</reference>
<dbReference type="PROSITE" id="PS50110">
    <property type="entry name" value="RESPONSE_REGULATORY"/>
    <property type="match status" value="1"/>
</dbReference>
<dbReference type="InterPro" id="IPR007492">
    <property type="entry name" value="LytTR_DNA-bd_dom"/>
</dbReference>
<dbReference type="SMART" id="SM00850">
    <property type="entry name" value="LytTR"/>
    <property type="match status" value="1"/>
</dbReference>
<organism evidence="4 5">
    <name type="scientific">Halalkalibaculum roseum</name>
    <dbReference type="NCBI Taxonomy" id="2709311"/>
    <lineage>
        <taxon>Bacteria</taxon>
        <taxon>Pseudomonadati</taxon>
        <taxon>Balneolota</taxon>
        <taxon>Balneolia</taxon>
        <taxon>Balneolales</taxon>
        <taxon>Balneolaceae</taxon>
        <taxon>Halalkalibaculum</taxon>
    </lineage>
</organism>
<dbReference type="SUPFAM" id="SSF52172">
    <property type="entry name" value="CheY-like"/>
    <property type="match status" value="1"/>
</dbReference>